<reference evidence="1" key="1">
    <citation type="submission" date="2016-05" db="EMBL/GenBank/DDBJ databases">
        <authorList>
            <person name="Lavstsen T."/>
            <person name="Jespersen J.S."/>
        </authorList>
    </citation>
    <scope>NUCLEOTIDE SEQUENCE</scope>
    <source>
        <tissue evidence="1">Brain</tissue>
    </source>
</reference>
<feature type="non-terminal residue" evidence="1">
    <location>
        <position position="1"/>
    </location>
</feature>
<accession>A0A1A8QTU3</accession>
<organism evidence="1">
    <name type="scientific">Nothobranchius rachovii</name>
    <name type="common">bluefin notho</name>
    <dbReference type="NCBI Taxonomy" id="451742"/>
    <lineage>
        <taxon>Eukaryota</taxon>
        <taxon>Metazoa</taxon>
        <taxon>Chordata</taxon>
        <taxon>Craniata</taxon>
        <taxon>Vertebrata</taxon>
        <taxon>Euteleostomi</taxon>
        <taxon>Actinopterygii</taxon>
        <taxon>Neopterygii</taxon>
        <taxon>Teleostei</taxon>
        <taxon>Neoteleostei</taxon>
        <taxon>Acanthomorphata</taxon>
        <taxon>Ovalentaria</taxon>
        <taxon>Atherinomorphae</taxon>
        <taxon>Cyprinodontiformes</taxon>
        <taxon>Nothobranchiidae</taxon>
        <taxon>Nothobranchius</taxon>
    </lineage>
</organism>
<dbReference type="AlphaFoldDB" id="A0A1A8QTU3"/>
<dbReference type="EMBL" id="HAEI01006290">
    <property type="protein sequence ID" value="SBR96942.1"/>
    <property type="molecule type" value="Transcribed_RNA"/>
</dbReference>
<evidence type="ECO:0000313" key="1">
    <source>
        <dbReference type="EMBL" id="SBR96942.1"/>
    </source>
</evidence>
<proteinExistence type="predicted"/>
<feature type="non-terminal residue" evidence="1">
    <location>
        <position position="136"/>
    </location>
</feature>
<protein>
    <submittedName>
        <fullName evidence="1">Uncharacterized protein</fullName>
    </submittedName>
</protein>
<sequence>IFTAHLNRGQRSNVAECSSTDELNLRRKERLKINESNFLVSGLKLEAVNVFMEAANGFTRITSEKLASSVPKSETETRKQTRKSCGVPTCSRLIRMKANVPYKEPQGNNQEAWKTFQLPRKMTKGSESAATCFLLT</sequence>
<name>A0A1A8QTU3_9TELE</name>
<reference evidence="1" key="2">
    <citation type="submission" date="2016-06" db="EMBL/GenBank/DDBJ databases">
        <title>The genome of a short-lived fish provides insights into sex chromosome evolution and the genetic control of aging.</title>
        <authorList>
            <person name="Reichwald K."/>
            <person name="Felder M."/>
            <person name="Petzold A."/>
            <person name="Koch P."/>
            <person name="Groth M."/>
            <person name="Platzer M."/>
        </authorList>
    </citation>
    <scope>NUCLEOTIDE SEQUENCE</scope>
    <source>
        <tissue evidence="1">Brain</tissue>
    </source>
</reference>
<gene>
    <name evidence="1" type="primary">Nfu_g_1_011482</name>
</gene>